<feature type="compositionally biased region" description="Basic residues" evidence="1">
    <location>
        <begin position="144"/>
        <end position="153"/>
    </location>
</feature>
<accession>A0A6J4RMT2</accession>
<organism evidence="3">
    <name type="scientific">uncultured Solirubrobacteraceae bacterium</name>
    <dbReference type="NCBI Taxonomy" id="1162706"/>
    <lineage>
        <taxon>Bacteria</taxon>
        <taxon>Bacillati</taxon>
        <taxon>Actinomycetota</taxon>
        <taxon>Thermoleophilia</taxon>
        <taxon>Solirubrobacterales</taxon>
        <taxon>Solirubrobacteraceae</taxon>
        <taxon>environmental samples</taxon>
    </lineage>
</organism>
<reference evidence="3" key="1">
    <citation type="submission" date="2020-02" db="EMBL/GenBank/DDBJ databases">
        <authorList>
            <person name="Meier V. D."/>
        </authorList>
    </citation>
    <scope>NUCLEOTIDE SEQUENCE</scope>
    <source>
        <strain evidence="3">AVDCRST_MAG69</strain>
    </source>
</reference>
<feature type="region of interest" description="Disordered" evidence="1">
    <location>
        <begin position="132"/>
        <end position="153"/>
    </location>
</feature>
<feature type="signal peptide" evidence="2">
    <location>
        <begin position="1"/>
        <end position="24"/>
    </location>
</feature>
<protein>
    <submittedName>
        <fullName evidence="3">Uncharacterized protein</fullName>
    </submittedName>
</protein>
<evidence type="ECO:0000256" key="2">
    <source>
        <dbReference type="SAM" id="SignalP"/>
    </source>
</evidence>
<dbReference type="AlphaFoldDB" id="A0A6J4RMT2"/>
<dbReference type="PROSITE" id="PS51257">
    <property type="entry name" value="PROKAR_LIPOPROTEIN"/>
    <property type="match status" value="1"/>
</dbReference>
<keyword evidence="2" id="KW-0732">Signal</keyword>
<dbReference type="EMBL" id="CADCVP010000081">
    <property type="protein sequence ID" value="CAA9477672.1"/>
    <property type="molecule type" value="Genomic_DNA"/>
</dbReference>
<proteinExistence type="predicted"/>
<feature type="chain" id="PRO_5038424788" evidence="2">
    <location>
        <begin position="25"/>
        <end position="153"/>
    </location>
</feature>
<evidence type="ECO:0000256" key="1">
    <source>
        <dbReference type="SAM" id="MobiDB-lite"/>
    </source>
</evidence>
<name>A0A6J4RMT2_9ACTN</name>
<gene>
    <name evidence="3" type="ORF">AVDCRST_MAG69-552</name>
</gene>
<evidence type="ECO:0000313" key="3">
    <source>
        <dbReference type="EMBL" id="CAA9477672.1"/>
    </source>
</evidence>
<sequence>MPGRLAVLLAMVVAASIISGCGEAAKSAPPGPPEPLNLEQGGKAAADAALRAAAEDRHVNVRRARRLGVTQCRPDPEDGSDTVFCHVEFTAYRGSLRRFCTRAYRTTRSGEAAAPAEGWRVTCLRYGSRRAARDARDGKVTPRQARRQARVRQ</sequence>